<keyword evidence="1" id="KW-0812">Transmembrane</keyword>
<dbReference type="Proteomes" id="UP000032160">
    <property type="component" value="Chromosome I"/>
</dbReference>
<accession>X5MP35</accession>
<keyword evidence="3" id="KW-1185">Reference proteome</keyword>
<feature type="transmembrane region" description="Helical" evidence="1">
    <location>
        <begin position="253"/>
        <end position="274"/>
    </location>
</feature>
<dbReference type="RefSeq" id="WP_145973425.1">
    <property type="nucleotide sequence ID" value="NZ_HG966617.1"/>
</dbReference>
<organism evidence="2 3">
    <name type="scientific">Candidatus Phaeomarinibacter ectocarpi</name>
    <dbReference type="NCBI Taxonomy" id="1458461"/>
    <lineage>
        <taxon>Bacteria</taxon>
        <taxon>Pseudomonadati</taxon>
        <taxon>Pseudomonadota</taxon>
        <taxon>Alphaproteobacteria</taxon>
        <taxon>Hyphomicrobiales</taxon>
        <taxon>Parvibaculaceae</taxon>
        <taxon>Candidatus Phaeomarinibacter</taxon>
    </lineage>
</organism>
<dbReference type="KEGG" id="pect:BN1012_Phect2638"/>
<name>X5MP35_9HYPH</name>
<keyword evidence="1" id="KW-1133">Transmembrane helix</keyword>
<dbReference type="HOGENOM" id="CLU_962021_0_0_5"/>
<evidence type="ECO:0000256" key="1">
    <source>
        <dbReference type="SAM" id="Phobius"/>
    </source>
</evidence>
<dbReference type="AlphaFoldDB" id="X5MP35"/>
<evidence type="ECO:0000313" key="2">
    <source>
        <dbReference type="EMBL" id="CDO60851.1"/>
    </source>
</evidence>
<feature type="transmembrane region" description="Helical" evidence="1">
    <location>
        <begin position="146"/>
        <end position="173"/>
    </location>
</feature>
<dbReference type="STRING" id="1458461.BN1012_Phect2638"/>
<reference evidence="2 3" key="1">
    <citation type="journal article" date="2014" name="Front. Genet.">
        <title>Genome and metabolic network of "Candidatus Phaeomarinobacter ectocarpi" Ec32, a new candidate genus of Alphaproteobacteria frequently associated with brown algae.</title>
        <authorList>
            <person name="Dittami S.M."/>
            <person name="Barbeyron T."/>
            <person name="Boyen C."/>
            <person name="Cambefort J."/>
            <person name="Collet G."/>
            <person name="Delage L."/>
            <person name="Gobet A."/>
            <person name="Groisillier A."/>
            <person name="Leblanc C."/>
            <person name="Michel G."/>
            <person name="Scornet D."/>
            <person name="Siegel A."/>
            <person name="Tapia J.E."/>
            <person name="Tonon T."/>
        </authorList>
    </citation>
    <scope>NUCLEOTIDE SEQUENCE [LARGE SCALE GENOMIC DNA]</scope>
    <source>
        <strain evidence="2 3">Ec32</strain>
    </source>
</reference>
<dbReference type="OrthoDB" id="7617808at2"/>
<dbReference type="EMBL" id="HG966617">
    <property type="protein sequence ID" value="CDO60851.1"/>
    <property type="molecule type" value="Genomic_DNA"/>
</dbReference>
<feature type="transmembrane region" description="Helical" evidence="1">
    <location>
        <begin position="194"/>
        <end position="215"/>
    </location>
</feature>
<sequence length="289" mass="30755">MVKLPVFDVLGRAFAAPFKFAWPLLPFYIVSAAIGLSLFSLVAPPGAFLGTEEMVPVEGTSGYTLFGVAVLVYLIFTSTAVLTHRVVADVDHKWRLAWPVVRYFLIAIGLLLIGLAYMLLCFFFLWATVGFEKGFEMDATNLDPGMGVAVAVFSLVGIVIGSRLFLALPAAALQRPDSIFLAWEVSKGSTLRLLVAWLLYFFLVIIIGLVVGFVVGGSEILMENSEQAGGAGDGAAGGFLGAMSAGWLIANVLSNYFLTVVGAAFLTYSLIALLPNAKASPQVKAEAAD</sequence>
<gene>
    <name evidence="2" type="ORF">BN1012_Phect2638</name>
</gene>
<feature type="transmembrane region" description="Helical" evidence="1">
    <location>
        <begin position="20"/>
        <end position="43"/>
    </location>
</feature>
<protein>
    <submittedName>
        <fullName evidence="2">Uncharacterized protein</fullName>
    </submittedName>
</protein>
<proteinExistence type="predicted"/>
<evidence type="ECO:0000313" key="3">
    <source>
        <dbReference type="Proteomes" id="UP000032160"/>
    </source>
</evidence>
<feature type="transmembrane region" description="Helical" evidence="1">
    <location>
        <begin position="103"/>
        <end position="126"/>
    </location>
</feature>
<keyword evidence="1" id="KW-0472">Membrane</keyword>
<feature type="transmembrane region" description="Helical" evidence="1">
    <location>
        <begin position="63"/>
        <end position="82"/>
    </location>
</feature>